<protein>
    <submittedName>
        <fullName evidence="1">Uncharacterized protein</fullName>
    </submittedName>
</protein>
<evidence type="ECO:0000313" key="1">
    <source>
        <dbReference type="EMBL" id="MED6293661.1"/>
    </source>
</evidence>
<organism evidence="1 2">
    <name type="scientific">Characodon lateralis</name>
    <dbReference type="NCBI Taxonomy" id="208331"/>
    <lineage>
        <taxon>Eukaryota</taxon>
        <taxon>Metazoa</taxon>
        <taxon>Chordata</taxon>
        <taxon>Craniata</taxon>
        <taxon>Vertebrata</taxon>
        <taxon>Euteleostomi</taxon>
        <taxon>Actinopterygii</taxon>
        <taxon>Neopterygii</taxon>
        <taxon>Teleostei</taxon>
        <taxon>Neoteleostei</taxon>
        <taxon>Acanthomorphata</taxon>
        <taxon>Ovalentaria</taxon>
        <taxon>Atherinomorphae</taxon>
        <taxon>Cyprinodontiformes</taxon>
        <taxon>Goodeidae</taxon>
        <taxon>Characodon</taxon>
    </lineage>
</organism>
<proteinExistence type="predicted"/>
<reference evidence="1 2" key="1">
    <citation type="submission" date="2021-06" db="EMBL/GenBank/DDBJ databases">
        <authorList>
            <person name="Palmer J.M."/>
        </authorList>
    </citation>
    <scope>NUCLEOTIDE SEQUENCE [LARGE SCALE GENOMIC DNA]</scope>
    <source>
        <strain evidence="1 2">CL_MEX2019</strain>
        <tissue evidence="1">Muscle</tissue>
    </source>
</reference>
<evidence type="ECO:0000313" key="2">
    <source>
        <dbReference type="Proteomes" id="UP001352852"/>
    </source>
</evidence>
<dbReference type="EMBL" id="JAHUTJ010074661">
    <property type="protein sequence ID" value="MED6293661.1"/>
    <property type="molecule type" value="Genomic_DNA"/>
</dbReference>
<keyword evidence="2" id="KW-1185">Reference proteome</keyword>
<name>A0ABU7F2H7_9TELE</name>
<accession>A0ABU7F2H7</accession>
<gene>
    <name evidence="1" type="ORF">CHARACLAT_012724</name>
</gene>
<feature type="non-terminal residue" evidence="1">
    <location>
        <position position="54"/>
    </location>
</feature>
<comment type="caution">
    <text evidence="1">The sequence shown here is derived from an EMBL/GenBank/DDBJ whole genome shotgun (WGS) entry which is preliminary data.</text>
</comment>
<dbReference type="Proteomes" id="UP001352852">
    <property type="component" value="Unassembled WGS sequence"/>
</dbReference>
<sequence length="54" mass="6525">MSTGLLAHALYLRENESPEFIEHKKMEKKRKENIYLKILAPNFQQKHYESKHLL</sequence>